<reference evidence="1 2" key="1">
    <citation type="journal article" date="2018" name="Sci. Data">
        <title>The draft genome sequence of cork oak.</title>
        <authorList>
            <person name="Ramos A.M."/>
            <person name="Usie A."/>
            <person name="Barbosa P."/>
            <person name="Barros P.M."/>
            <person name="Capote T."/>
            <person name="Chaves I."/>
            <person name="Simoes F."/>
            <person name="Abreu I."/>
            <person name="Carrasquinho I."/>
            <person name="Faro C."/>
            <person name="Guimaraes J.B."/>
            <person name="Mendonca D."/>
            <person name="Nobrega F."/>
            <person name="Rodrigues L."/>
            <person name="Saibo N.J.M."/>
            <person name="Varela M.C."/>
            <person name="Egas C."/>
            <person name="Matos J."/>
            <person name="Miguel C.M."/>
            <person name="Oliveira M.M."/>
            <person name="Ricardo C.P."/>
            <person name="Goncalves S."/>
        </authorList>
    </citation>
    <scope>NUCLEOTIDE SEQUENCE [LARGE SCALE GENOMIC DNA]</scope>
    <source>
        <strain evidence="2">cv. HL8</strain>
    </source>
</reference>
<dbReference type="GO" id="GO:0005743">
    <property type="term" value="C:mitochondrial inner membrane"/>
    <property type="evidence" value="ECO:0007669"/>
    <property type="project" value="InterPro"/>
</dbReference>
<dbReference type="PANTHER" id="PTHR14009">
    <property type="entry name" value="LEUCINE ZIPPER-EF-HAND CONTAINING TRANSMEMBRANE PROTEIN"/>
    <property type="match status" value="1"/>
</dbReference>
<dbReference type="Proteomes" id="UP000237347">
    <property type="component" value="Unassembled WGS sequence"/>
</dbReference>
<evidence type="ECO:0000313" key="1">
    <source>
        <dbReference type="EMBL" id="KAK7845310.1"/>
    </source>
</evidence>
<name>A0AAW0L245_QUESU</name>
<evidence type="ECO:0000313" key="2">
    <source>
        <dbReference type="Proteomes" id="UP000237347"/>
    </source>
</evidence>
<organism evidence="1 2">
    <name type="scientific">Quercus suber</name>
    <name type="common">Cork oak</name>
    <dbReference type="NCBI Taxonomy" id="58331"/>
    <lineage>
        <taxon>Eukaryota</taxon>
        <taxon>Viridiplantae</taxon>
        <taxon>Streptophyta</taxon>
        <taxon>Embryophyta</taxon>
        <taxon>Tracheophyta</taxon>
        <taxon>Spermatophyta</taxon>
        <taxon>Magnoliopsida</taxon>
        <taxon>eudicotyledons</taxon>
        <taxon>Gunneridae</taxon>
        <taxon>Pentapetalae</taxon>
        <taxon>rosids</taxon>
        <taxon>fabids</taxon>
        <taxon>Fagales</taxon>
        <taxon>Fagaceae</taxon>
        <taxon>Quercus</taxon>
    </lineage>
</organism>
<evidence type="ECO:0008006" key="3">
    <source>
        <dbReference type="Google" id="ProtNLM"/>
    </source>
</evidence>
<protein>
    <recommendedName>
        <fullName evidence="3">Aminotransferase-like plant mobile domain-containing protein</fullName>
    </recommendedName>
</protein>
<dbReference type="AlphaFoldDB" id="A0AAW0L245"/>
<accession>A0AAW0L245</accession>
<keyword evidence="2" id="KW-1185">Reference proteome</keyword>
<dbReference type="GO" id="GO:0030003">
    <property type="term" value="P:intracellular monoatomic cation homeostasis"/>
    <property type="evidence" value="ECO:0007669"/>
    <property type="project" value="TreeGrafter"/>
</dbReference>
<dbReference type="EMBL" id="PKMF04000172">
    <property type="protein sequence ID" value="KAK7845310.1"/>
    <property type="molecule type" value="Genomic_DNA"/>
</dbReference>
<gene>
    <name evidence="1" type="ORF">CFP56_009696</name>
</gene>
<sequence>MVFFVDHSNQTNSENGVPVANHQSPELRFNRVNCLVWVSHESARSFSCAVDSLQLSGTGPALAMAWIGKDVHDWHKRIAYQVVVYVLMKMAIEVEILLSQERHNGPSPVREIISPKVKLFGAYIESELNMRHTGLVEWFREVELPRIAGFFLPLLKNWSMEYAGSSIHSLFFIYESSLSTKIFSGVARIIVALSCCTAVGKLCYRRTCCSITLSIEDALVELMDLSHSLVPVDKLHQLATEAGFEMDIAGPFWYKGFLQQEKRRARIWDWVQADSFATLGIFAYLGKSTRLFLSRMGIKDLDEHVKDFLSYLECGSLFIYPELSSISVYQLFMEVVVDEIGWLDFYTAFFYVCNQERRRSKQYPIQAEKEIILTTVFTVRYDVFFGFAHFSRSTLLPIDTNLLEFLLRSQSLLTVCLEDYWVAYDKPCEPLKFSETGSSDAASFLQSRETIKLSAVLEAQRNLNDLRARGCTKNDTQHGSKLKKLDTISAGCVEGACAAKSIPQHESLIRKYSIKLASTSSERDIWMGTQLLFTDIRVAAELLVNQLHGYQVAERERKKLKRTLNDISSLIPVTILMLLSIPSPYSSERLDVVKQLKRTKKMEVQSWRNLKDPSSRIP</sequence>
<proteinExistence type="predicted"/>
<dbReference type="PANTHER" id="PTHR14009:SF34">
    <property type="entry name" value="LETM1 RBD DOMAIN-CONTAINING PROTEIN"/>
    <property type="match status" value="1"/>
</dbReference>
<dbReference type="InterPro" id="IPR044202">
    <property type="entry name" value="LETM1/MDM38-like"/>
</dbReference>
<comment type="caution">
    <text evidence="1">The sequence shown here is derived from an EMBL/GenBank/DDBJ whole genome shotgun (WGS) entry which is preliminary data.</text>
</comment>